<sequence length="37" mass="4398">HAGGRGFDPRPLRHYKEAQHTGIYFLLHLNKKNLKRK</sequence>
<feature type="non-terminal residue" evidence="1">
    <location>
        <position position="1"/>
    </location>
</feature>
<accession>A0A382EP34</accession>
<gene>
    <name evidence="1" type="ORF">METZ01_LOCUS204595</name>
</gene>
<reference evidence="1" key="1">
    <citation type="submission" date="2018-05" db="EMBL/GenBank/DDBJ databases">
        <authorList>
            <person name="Lanie J.A."/>
            <person name="Ng W.-L."/>
            <person name="Kazmierczak K.M."/>
            <person name="Andrzejewski T.M."/>
            <person name="Davidsen T.M."/>
            <person name="Wayne K.J."/>
            <person name="Tettelin H."/>
            <person name="Glass J.I."/>
            <person name="Rusch D."/>
            <person name="Podicherti R."/>
            <person name="Tsui H.-C.T."/>
            <person name="Winkler M.E."/>
        </authorList>
    </citation>
    <scope>NUCLEOTIDE SEQUENCE</scope>
</reference>
<evidence type="ECO:0000313" key="1">
    <source>
        <dbReference type="EMBL" id="SVB51741.1"/>
    </source>
</evidence>
<dbReference type="AlphaFoldDB" id="A0A382EP34"/>
<proteinExistence type="predicted"/>
<dbReference type="EMBL" id="UINC01045230">
    <property type="protein sequence ID" value="SVB51741.1"/>
    <property type="molecule type" value="Genomic_DNA"/>
</dbReference>
<name>A0A382EP34_9ZZZZ</name>
<organism evidence="1">
    <name type="scientific">marine metagenome</name>
    <dbReference type="NCBI Taxonomy" id="408172"/>
    <lineage>
        <taxon>unclassified sequences</taxon>
        <taxon>metagenomes</taxon>
        <taxon>ecological metagenomes</taxon>
    </lineage>
</organism>
<protein>
    <submittedName>
        <fullName evidence="1">Uncharacterized protein</fullName>
    </submittedName>
</protein>